<protein>
    <recommendedName>
        <fullName evidence="3">Fluoroquinolones export permease protein</fullName>
    </recommendedName>
</protein>
<proteinExistence type="predicted"/>
<evidence type="ECO:0000256" key="1">
    <source>
        <dbReference type="SAM" id="Phobius"/>
    </source>
</evidence>
<sequence>MRAVRSAFRQFLGSIWNDYMLLACLFSPILMGLAFKIGVPALEAFLCGYFSQTAILAPYYILLDLLLSLMTPLMLCFAGAMVMLEELDDGTAKYLLVTPLGKAGYLCSRIGVVAVLSLLYNIIIMLIFSLSDISGYQIILSAMLNSVISIIVAMLVTSFARNKVEGMGLIKLSGFMIFGFLGAFFIHSPAGYLAGILPSFWIAKLVLDQDLFFLLPGILVSSAWIALLYNRFSSKVLS</sequence>
<keyword evidence="1" id="KW-0812">Transmembrane</keyword>
<keyword evidence="1" id="KW-0472">Membrane</keyword>
<feature type="transmembrane region" description="Helical" evidence="1">
    <location>
        <begin position="136"/>
        <end position="160"/>
    </location>
</feature>
<feature type="transmembrane region" description="Helical" evidence="1">
    <location>
        <begin position="172"/>
        <end position="191"/>
    </location>
</feature>
<dbReference type="AlphaFoldDB" id="A0A644YJY0"/>
<accession>A0A644YJY0</accession>
<feature type="transmembrane region" description="Helical" evidence="1">
    <location>
        <begin position="211"/>
        <end position="229"/>
    </location>
</feature>
<feature type="transmembrane region" description="Helical" evidence="1">
    <location>
        <begin position="105"/>
        <end position="130"/>
    </location>
</feature>
<dbReference type="EMBL" id="VSSQ01005349">
    <property type="protein sequence ID" value="MPM28796.1"/>
    <property type="molecule type" value="Genomic_DNA"/>
</dbReference>
<dbReference type="Pfam" id="PF12730">
    <property type="entry name" value="ABC2_membrane_4"/>
    <property type="match status" value="1"/>
</dbReference>
<reference evidence="2" key="1">
    <citation type="submission" date="2019-08" db="EMBL/GenBank/DDBJ databases">
        <authorList>
            <person name="Kucharzyk K."/>
            <person name="Murdoch R.W."/>
            <person name="Higgins S."/>
            <person name="Loffler F."/>
        </authorList>
    </citation>
    <scope>NUCLEOTIDE SEQUENCE</scope>
</reference>
<gene>
    <name evidence="2" type="ORF">SDC9_75326</name>
</gene>
<feature type="transmembrane region" description="Helical" evidence="1">
    <location>
        <begin position="59"/>
        <end position="84"/>
    </location>
</feature>
<evidence type="ECO:0000313" key="2">
    <source>
        <dbReference type="EMBL" id="MPM28796.1"/>
    </source>
</evidence>
<keyword evidence="1" id="KW-1133">Transmembrane helix</keyword>
<evidence type="ECO:0008006" key="3">
    <source>
        <dbReference type="Google" id="ProtNLM"/>
    </source>
</evidence>
<name>A0A644YJY0_9ZZZZ</name>
<organism evidence="2">
    <name type="scientific">bioreactor metagenome</name>
    <dbReference type="NCBI Taxonomy" id="1076179"/>
    <lineage>
        <taxon>unclassified sequences</taxon>
        <taxon>metagenomes</taxon>
        <taxon>ecological metagenomes</taxon>
    </lineage>
</organism>
<feature type="transmembrane region" description="Helical" evidence="1">
    <location>
        <begin position="20"/>
        <end position="39"/>
    </location>
</feature>
<comment type="caution">
    <text evidence="2">The sequence shown here is derived from an EMBL/GenBank/DDBJ whole genome shotgun (WGS) entry which is preliminary data.</text>
</comment>